<dbReference type="FunFam" id="3.30.300.10:FF:000013">
    <property type="entry name" value="GMP synthase (Glutamine-hydrolyzing)"/>
    <property type="match status" value="1"/>
</dbReference>
<dbReference type="InterPro" id="IPR014729">
    <property type="entry name" value="Rossmann-like_a/b/a_fold"/>
</dbReference>
<evidence type="ECO:0000256" key="2">
    <source>
        <dbReference type="ARBA" id="ARBA00011738"/>
    </source>
</evidence>
<dbReference type="CDD" id="cd01742">
    <property type="entry name" value="GATase1_GMP_Synthase"/>
    <property type="match status" value="1"/>
</dbReference>
<dbReference type="EMBL" id="WJBH02000008">
    <property type="protein sequence ID" value="KAI9554105.1"/>
    <property type="molecule type" value="Genomic_DNA"/>
</dbReference>
<sequence length="686" mass="76342">MDASNGNEVDGNLSPTLLNTERIAILDAGAQYGKVIDRRVREQCVESDILALETPAALLLQQGYKAIIISGGPNSVYAADAPLYDPAIFTCGLPVLGICYGMQLLNKELGGTVERKDVREDGQFEIQVETECPLFKGLETRQMVLLTHGDSVDKVAEGLRCVAKSSRHIISAIADTERRLYGVQFHPEVDLTENGRKMLHNFLFDICGLQGGFTLEKREQQCIDYIRRTVGRDKIVLMLVSGGVDSAVCAALLHKALLQGDDSSRVQAIHIDNGFLRKDESDQVVTSLQQLGLNLRVVKASLTFYDASTNVHGRQTLSLCRTVNPEEKRRIIGDTFVKVADRTANDLNLTWDNLLLGQGTLRPDLIESASHMASSRADAIKTHHNDSEMVRQLRLHGRVVEPLKDFHKDEVRALGRELGLPAELLERHPFPGPGLSIRIICAEEPFMEADFGETQVLIRLMVDYANMAAKEHALLNRIEIATSEEERLLLEELSSRNQYVATLLPIRTVGVQGDCRTYSYCVALSSDQTQPNWNDLATYARLIPRVCHNVNRVCYIFGKAVRESVTDVTPTYLTSNILATLREADYLANKILRDSGCYKKLAQMPIVLIPLHFDRDSSQRIPSCQRSVVFRPFLSQDFMTGLPAIPGIHLPQEVVDKMVEAVLTVPGISRVLYDLTAKPPGTTEWE</sequence>
<dbReference type="PROSITE" id="PS51273">
    <property type="entry name" value="GATASE_TYPE_1"/>
    <property type="match status" value="1"/>
</dbReference>
<dbReference type="GO" id="GO:0005524">
    <property type="term" value="F:ATP binding"/>
    <property type="evidence" value="ECO:0007669"/>
    <property type="project" value="UniProtKB-UniRule"/>
</dbReference>
<dbReference type="PANTHER" id="PTHR11922:SF2">
    <property type="entry name" value="GMP SYNTHASE [GLUTAMINE-HYDROLYZING]"/>
    <property type="match status" value="1"/>
</dbReference>
<dbReference type="Proteomes" id="UP000820818">
    <property type="component" value="Linkage Group LG8"/>
</dbReference>
<dbReference type="Gene3D" id="3.40.50.880">
    <property type="match status" value="1"/>
</dbReference>
<evidence type="ECO:0000256" key="11">
    <source>
        <dbReference type="PROSITE-ProRule" id="PRU00886"/>
    </source>
</evidence>
<evidence type="ECO:0000256" key="5">
    <source>
        <dbReference type="ARBA" id="ARBA00022741"/>
    </source>
</evidence>
<dbReference type="CDD" id="cd01997">
    <property type="entry name" value="GMP_synthase_C"/>
    <property type="match status" value="1"/>
</dbReference>
<dbReference type="GO" id="GO:0005829">
    <property type="term" value="C:cytosol"/>
    <property type="evidence" value="ECO:0007669"/>
    <property type="project" value="TreeGrafter"/>
</dbReference>
<gene>
    <name evidence="13" type="ORF">GHT06_019377</name>
</gene>
<organism evidence="13 14">
    <name type="scientific">Daphnia sinensis</name>
    <dbReference type="NCBI Taxonomy" id="1820382"/>
    <lineage>
        <taxon>Eukaryota</taxon>
        <taxon>Metazoa</taxon>
        <taxon>Ecdysozoa</taxon>
        <taxon>Arthropoda</taxon>
        <taxon>Crustacea</taxon>
        <taxon>Branchiopoda</taxon>
        <taxon>Diplostraca</taxon>
        <taxon>Cladocera</taxon>
        <taxon>Anomopoda</taxon>
        <taxon>Daphniidae</taxon>
        <taxon>Daphnia</taxon>
        <taxon>Daphnia similis group</taxon>
    </lineage>
</organism>
<comment type="subunit">
    <text evidence="2">Homodimer.</text>
</comment>
<dbReference type="NCBIfam" id="NF000848">
    <property type="entry name" value="PRK00074.1"/>
    <property type="match status" value="1"/>
</dbReference>
<evidence type="ECO:0000313" key="14">
    <source>
        <dbReference type="Proteomes" id="UP000820818"/>
    </source>
</evidence>
<dbReference type="Pfam" id="PF00117">
    <property type="entry name" value="GATase"/>
    <property type="match status" value="1"/>
</dbReference>
<dbReference type="FunFam" id="3.40.50.880:FF:000013">
    <property type="entry name" value="GMP synthase [glutamine-hydrolyzing]"/>
    <property type="match status" value="1"/>
</dbReference>
<comment type="pathway">
    <text evidence="1">Purine metabolism; GMP biosynthesis; GMP from XMP (L-Gln route): step 1/1.</text>
</comment>
<accession>A0AAD5L2N1</accession>
<evidence type="ECO:0000256" key="6">
    <source>
        <dbReference type="ARBA" id="ARBA00022749"/>
    </source>
</evidence>
<feature type="domain" description="GMPS ATP-PPase" evidence="12">
    <location>
        <begin position="213"/>
        <end position="427"/>
    </location>
</feature>
<keyword evidence="4" id="KW-0436">Ligase</keyword>
<reference evidence="13 14" key="1">
    <citation type="submission" date="2022-05" db="EMBL/GenBank/DDBJ databases">
        <title>A multi-omics perspective on studying reproductive biology in Daphnia sinensis.</title>
        <authorList>
            <person name="Jia J."/>
        </authorList>
    </citation>
    <scope>NUCLEOTIDE SEQUENCE [LARGE SCALE GENOMIC DNA]</scope>
    <source>
        <strain evidence="13 14">WSL</strain>
    </source>
</reference>
<name>A0AAD5L2N1_9CRUS</name>
<dbReference type="SUPFAM" id="SSF54810">
    <property type="entry name" value="GMP synthetase C-terminal dimerisation domain"/>
    <property type="match status" value="2"/>
</dbReference>
<dbReference type="InterPro" id="IPR017926">
    <property type="entry name" value="GATASE"/>
</dbReference>
<dbReference type="GO" id="GO:0003921">
    <property type="term" value="F:GMP synthase activity"/>
    <property type="evidence" value="ECO:0007669"/>
    <property type="project" value="InterPro"/>
</dbReference>
<evidence type="ECO:0000259" key="12">
    <source>
        <dbReference type="PROSITE" id="PS51553"/>
    </source>
</evidence>
<evidence type="ECO:0000256" key="8">
    <source>
        <dbReference type="ARBA" id="ARBA00022840"/>
    </source>
</evidence>
<dbReference type="SUPFAM" id="SSF52402">
    <property type="entry name" value="Adenine nucleotide alpha hydrolases-like"/>
    <property type="match status" value="1"/>
</dbReference>
<evidence type="ECO:0000256" key="10">
    <source>
        <dbReference type="ARBA" id="ARBA00031356"/>
    </source>
</evidence>
<dbReference type="PANTHER" id="PTHR11922">
    <property type="entry name" value="GMP SYNTHASE-RELATED"/>
    <property type="match status" value="1"/>
</dbReference>
<dbReference type="InterPro" id="IPR025777">
    <property type="entry name" value="GMPS_ATP_PPase_dom"/>
</dbReference>
<keyword evidence="9" id="KW-0315">Glutamine amidotransferase</keyword>
<keyword evidence="6 11" id="KW-0332">GMP biosynthesis</keyword>
<evidence type="ECO:0000256" key="1">
    <source>
        <dbReference type="ARBA" id="ARBA00005153"/>
    </source>
</evidence>
<dbReference type="PROSITE" id="PS51553">
    <property type="entry name" value="GMPS_ATP_PPASE"/>
    <property type="match status" value="1"/>
</dbReference>
<dbReference type="AlphaFoldDB" id="A0AAD5L2N1"/>
<evidence type="ECO:0000256" key="7">
    <source>
        <dbReference type="ARBA" id="ARBA00022755"/>
    </source>
</evidence>
<dbReference type="InterPro" id="IPR004739">
    <property type="entry name" value="GMP_synth_GATase"/>
</dbReference>
<evidence type="ECO:0000256" key="9">
    <source>
        <dbReference type="ARBA" id="ARBA00022962"/>
    </source>
</evidence>
<dbReference type="PRINTS" id="PR00096">
    <property type="entry name" value="GATASE"/>
</dbReference>
<evidence type="ECO:0000256" key="4">
    <source>
        <dbReference type="ARBA" id="ARBA00022598"/>
    </source>
</evidence>
<dbReference type="Gene3D" id="3.30.300.10">
    <property type="match status" value="2"/>
</dbReference>
<protein>
    <recommendedName>
        <fullName evidence="3">GMP synthase (glutamine-hydrolyzing)</fullName>
        <ecNumber evidence="3">6.3.5.2</ecNumber>
    </recommendedName>
    <alternativeName>
        <fullName evidence="10">Glutamine amidotransferase</fullName>
    </alternativeName>
</protein>
<keyword evidence="7 11" id="KW-0658">Purine biosynthesis</keyword>
<evidence type="ECO:0000256" key="3">
    <source>
        <dbReference type="ARBA" id="ARBA00012746"/>
    </source>
</evidence>
<dbReference type="InterPro" id="IPR001674">
    <property type="entry name" value="GMP_synth_C"/>
</dbReference>
<keyword evidence="14" id="KW-1185">Reference proteome</keyword>
<dbReference type="FunFam" id="3.30.300.10:FF:000014">
    <property type="entry name" value="Burgundy, isoform B"/>
    <property type="match status" value="1"/>
</dbReference>
<keyword evidence="8 11" id="KW-0067">ATP-binding</keyword>
<dbReference type="EC" id="6.3.5.2" evidence="3"/>
<dbReference type="Pfam" id="PF00958">
    <property type="entry name" value="GMP_synt_C"/>
    <property type="match status" value="1"/>
</dbReference>
<dbReference type="Gene3D" id="3.40.50.620">
    <property type="entry name" value="HUPs"/>
    <property type="match status" value="1"/>
</dbReference>
<proteinExistence type="predicted"/>
<comment type="caution">
    <text evidence="13">The sequence shown here is derived from an EMBL/GenBank/DDBJ whole genome shotgun (WGS) entry which is preliminary data.</text>
</comment>
<evidence type="ECO:0000313" key="13">
    <source>
        <dbReference type="EMBL" id="KAI9554105.1"/>
    </source>
</evidence>
<dbReference type="SUPFAM" id="SSF52317">
    <property type="entry name" value="Class I glutamine amidotransferase-like"/>
    <property type="match status" value="1"/>
</dbReference>
<dbReference type="FunFam" id="3.40.50.620:FF:000044">
    <property type="entry name" value="GMP synthase [glutamine-hydrolyzing]"/>
    <property type="match status" value="1"/>
</dbReference>
<keyword evidence="5 11" id="KW-0547">Nucleotide-binding</keyword>
<dbReference type="InterPro" id="IPR029062">
    <property type="entry name" value="Class_I_gatase-like"/>
</dbReference>
<feature type="binding site" evidence="11">
    <location>
        <begin position="241"/>
        <end position="247"/>
    </location>
    <ligand>
        <name>ATP</name>
        <dbReference type="ChEBI" id="CHEBI:30616"/>
    </ligand>
</feature>
<dbReference type="PRINTS" id="PR00097">
    <property type="entry name" value="ANTSNTHASEII"/>
</dbReference>
<dbReference type="NCBIfam" id="TIGR00888">
    <property type="entry name" value="guaA_Nterm"/>
    <property type="match status" value="1"/>
</dbReference>